<organism evidence="1 2">
    <name type="scientific">Gulo gulo</name>
    <name type="common">Wolverine</name>
    <name type="synonym">Gluton</name>
    <dbReference type="NCBI Taxonomy" id="48420"/>
    <lineage>
        <taxon>Eukaryota</taxon>
        <taxon>Metazoa</taxon>
        <taxon>Chordata</taxon>
        <taxon>Craniata</taxon>
        <taxon>Vertebrata</taxon>
        <taxon>Euteleostomi</taxon>
        <taxon>Mammalia</taxon>
        <taxon>Eutheria</taxon>
        <taxon>Laurasiatheria</taxon>
        <taxon>Carnivora</taxon>
        <taxon>Caniformia</taxon>
        <taxon>Musteloidea</taxon>
        <taxon>Mustelidae</taxon>
        <taxon>Guloninae</taxon>
        <taxon>Gulo</taxon>
    </lineage>
</organism>
<feature type="non-terminal residue" evidence="1">
    <location>
        <position position="1"/>
    </location>
</feature>
<sequence length="64" mass="7088">AELACAKALWLEATSQWGTEHERSVLRDTRSQEGPAQGHLEALAECRGGICHRVGQVIKGYPWE</sequence>
<evidence type="ECO:0000313" key="1">
    <source>
        <dbReference type="EMBL" id="VCW69371.1"/>
    </source>
</evidence>
<dbReference type="AlphaFoldDB" id="A0A9X9PWF9"/>
<gene>
    <name evidence="1" type="ORF">BN2614_LOCUS1</name>
</gene>
<protein>
    <submittedName>
        <fullName evidence="1">Uncharacterized protein</fullName>
    </submittedName>
</protein>
<comment type="caution">
    <text evidence="1">The sequence shown here is derived from an EMBL/GenBank/DDBJ whole genome shotgun (WGS) entry which is preliminary data.</text>
</comment>
<keyword evidence="2" id="KW-1185">Reference proteome</keyword>
<evidence type="ECO:0000313" key="2">
    <source>
        <dbReference type="Proteomes" id="UP000269945"/>
    </source>
</evidence>
<reference evidence="1 2" key="1">
    <citation type="submission" date="2018-10" db="EMBL/GenBank/DDBJ databases">
        <authorList>
            <person name="Ekblom R."/>
            <person name="Jareborg N."/>
        </authorList>
    </citation>
    <scope>NUCLEOTIDE SEQUENCE [LARGE SCALE GENOMIC DNA]</scope>
    <source>
        <tissue evidence="1">Muscle</tissue>
    </source>
</reference>
<accession>A0A9X9PWF9</accession>
<name>A0A9X9PWF9_GULGU</name>
<dbReference type="Proteomes" id="UP000269945">
    <property type="component" value="Unassembled WGS sequence"/>
</dbReference>
<proteinExistence type="predicted"/>
<dbReference type="EMBL" id="CYRY02004910">
    <property type="protein sequence ID" value="VCW69371.1"/>
    <property type="molecule type" value="Genomic_DNA"/>
</dbReference>